<accession>A0A1Y2BPS8</accession>
<dbReference type="OrthoDB" id="10626633at2759"/>
<evidence type="ECO:0008006" key="3">
    <source>
        <dbReference type="Google" id="ProtNLM"/>
    </source>
</evidence>
<protein>
    <recommendedName>
        <fullName evidence="3">Right handed beta helix domain-containing protein</fullName>
    </recommendedName>
</protein>
<organism evidence="1 2">
    <name type="scientific">Neocallimastix californiae</name>
    <dbReference type="NCBI Taxonomy" id="1754190"/>
    <lineage>
        <taxon>Eukaryota</taxon>
        <taxon>Fungi</taxon>
        <taxon>Fungi incertae sedis</taxon>
        <taxon>Chytridiomycota</taxon>
        <taxon>Chytridiomycota incertae sedis</taxon>
        <taxon>Neocallimastigomycetes</taxon>
        <taxon>Neocallimastigales</taxon>
        <taxon>Neocallimastigaceae</taxon>
        <taxon>Neocallimastix</taxon>
    </lineage>
</organism>
<dbReference type="PANTHER" id="PTHR11319:SF35">
    <property type="entry name" value="OUTER MEMBRANE PROTEIN PMPC-RELATED"/>
    <property type="match status" value="1"/>
</dbReference>
<evidence type="ECO:0000313" key="2">
    <source>
        <dbReference type="Proteomes" id="UP000193920"/>
    </source>
</evidence>
<dbReference type="AlphaFoldDB" id="A0A1Y2BPS8"/>
<dbReference type="Proteomes" id="UP000193920">
    <property type="component" value="Unassembled WGS sequence"/>
</dbReference>
<dbReference type="PANTHER" id="PTHR11319">
    <property type="entry name" value="G PROTEIN-COUPLED RECEPTOR-RELATED"/>
    <property type="match status" value="1"/>
</dbReference>
<name>A0A1Y2BPS8_9FUNG</name>
<evidence type="ECO:0000313" key="1">
    <source>
        <dbReference type="EMBL" id="ORY36617.1"/>
    </source>
</evidence>
<reference evidence="1 2" key="1">
    <citation type="submission" date="2016-08" db="EMBL/GenBank/DDBJ databases">
        <title>A Parts List for Fungal Cellulosomes Revealed by Comparative Genomics.</title>
        <authorList>
            <consortium name="DOE Joint Genome Institute"/>
            <person name="Haitjema C.H."/>
            <person name="Gilmore S.P."/>
            <person name="Henske J.K."/>
            <person name="Solomon K.V."/>
            <person name="De Groot R."/>
            <person name="Kuo A."/>
            <person name="Mondo S.J."/>
            <person name="Salamov A.A."/>
            <person name="Labutti K."/>
            <person name="Zhao Z."/>
            <person name="Chiniquy J."/>
            <person name="Barry K."/>
            <person name="Brewer H.M."/>
            <person name="Purvine S.O."/>
            <person name="Wright A.T."/>
            <person name="Boxma B."/>
            <person name="Van Alen T."/>
            <person name="Hackstein J.H."/>
            <person name="Baker S.E."/>
            <person name="Grigoriev I.V."/>
            <person name="O'Malley M.A."/>
        </authorList>
    </citation>
    <scope>NUCLEOTIDE SEQUENCE [LARGE SCALE GENOMIC DNA]</scope>
    <source>
        <strain evidence="1 2">G1</strain>
    </source>
</reference>
<proteinExistence type="predicted"/>
<comment type="caution">
    <text evidence="1">The sequence shown here is derived from an EMBL/GenBank/DDBJ whole genome shotgun (WGS) entry which is preliminary data.</text>
</comment>
<gene>
    <name evidence="1" type="ORF">LY90DRAFT_58697</name>
</gene>
<sequence length="213" mass="24246">MSIEGSNIINNNKSIIFQNVKISDIQSNGNVIKINGKYVDIQWNNVTITNSYSNGSYLKSDSENIHFQVNHFNFSNNINTNKLENGFFHFENSMVINIKNSGFYDNKSQSTGILYLDNIENINLVVDHSNFENNECVFNGGIIYFNNDKDIDIDNTTIKKVSIINSIFKMNKVKYFGGVFYLNINKTYDMTIKDNIFFNNYAGVAGGVAFLNI</sequence>
<keyword evidence="2" id="KW-1185">Reference proteome</keyword>
<dbReference type="EMBL" id="MCOG01000147">
    <property type="protein sequence ID" value="ORY36617.1"/>
    <property type="molecule type" value="Genomic_DNA"/>
</dbReference>